<feature type="region of interest" description="Disordered" evidence="1">
    <location>
        <begin position="656"/>
        <end position="729"/>
    </location>
</feature>
<dbReference type="InterPro" id="IPR039087">
    <property type="entry name" value="VCPIP1"/>
</dbReference>
<evidence type="ECO:0000313" key="4">
    <source>
        <dbReference type="EnsemblMetazoa" id="SMAR008106-PA"/>
    </source>
</evidence>
<evidence type="ECO:0000259" key="2">
    <source>
        <dbReference type="PROSITE" id="PS50053"/>
    </source>
</evidence>
<evidence type="ECO:0000256" key="1">
    <source>
        <dbReference type="SAM" id="MobiDB-lite"/>
    </source>
</evidence>
<feature type="domain" description="OTU" evidence="3">
    <location>
        <begin position="170"/>
        <end position="323"/>
    </location>
</feature>
<reference evidence="4" key="2">
    <citation type="submission" date="2015-02" db="UniProtKB">
        <authorList>
            <consortium name="EnsemblMetazoa"/>
        </authorList>
    </citation>
    <scope>IDENTIFICATION</scope>
</reference>
<dbReference type="PANTHER" id="PTHR14843:SF2">
    <property type="entry name" value="DEUBIQUITINATING PROTEIN VCPIP1"/>
    <property type="match status" value="1"/>
</dbReference>
<dbReference type="PANTHER" id="PTHR14843">
    <property type="entry name" value="DEUBIQUITINATING PROTEIN VCIP135"/>
    <property type="match status" value="1"/>
</dbReference>
<dbReference type="InterPro" id="IPR000626">
    <property type="entry name" value="Ubiquitin-like_dom"/>
</dbReference>
<feature type="compositionally biased region" description="Basic and acidic residues" evidence="1">
    <location>
        <begin position="656"/>
        <end position="670"/>
    </location>
</feature>
<dbReference type="Pfam" id="PF19437">
    <property type="entry name" value="VCIP135_N"/>
    <property type="match status" value="1"/>
</dbReference>
<dbReference type="Pfam" id="PF02338">
    <property type="entry name" value="OTU"/>
    <property type="match status" value="1"/>
</dbReference>
<dbReference type="GO" id="GO:0016320">
    <property type="term" value="P:endoplasmic reticulum membrane fusion"/>
    <property type="evidence" value="ECO:0007669"/>
    <property type="project" value="TreeGrafter"/>
</dbReference>
<accession>T1J3E2</accession>
<dbReference type="GO" id="GO:0071108">
    <property type="term" value="P:protein K48-linked deubiquitination"/>
    <property type="evidence" value="ECO:0007669"/>
    <property type="project" value="TreeGrafter"/>
</dbReference>
<dbReference type="GO" id="GO:0090168">
    <property type="term" value="P:Golgi reassembly"/>
    <property type="evidence" value="ECO:0007669"/>
    <property type="project" value="TreeGrafter"/>
</dbReference>
<dbReference type="HOGENOM" id="CLU_009674_1_0_1"/>
<organism evidence="4 5">
    <name type="scientific">Strigamia maritima</name>
    <name type="common">European centipede</name>
    <name type="synonym">Geophilus maritimus</name>
    <dbReference type="NCBI Taxonomy" id="126957"/>
    <lineage>
        <taxon>Eukaryota</taxon>
        <taxon>Metazoa</taxon>
        <taxon>Ecdysozoa</taxon>
        <taxon>Arthropoda</taxon>
        <taxon>Myriapoda</taxon>
        <taxon>Chilopoda</taxon>
        <taxon>Pleurostigmophora</taxon>
        <taxon>Geophilomorpha</taxon>
        <taxon>Linotaeniidae</taxon>
        <taxon>Strigamia</taxon>
    </lineage>
</organism>
<sequence length="1059" mass="117723">MASLSSRYLSGLCPDEKCGARLIFPSYDISVECTNCGQRHEQNNLLNLEEVTNPNVALHNIIRTLLVSKQEMKKGVEMIKVKGLSNYHCKLLSPFLTYYGMDKRTWRACPLKDLNQGEVFECALLQDRAFLIDPEHVEIIGYGRDVSGSGSYLADTLKLIRESNGGEECLVPIHADGDGHCLVHAISKSLVGRELFWHPLRICLKKHFQANVEIYMNLFKDFIDASEWSGIIAECDPEFQPIDGELLGLRNIHVFGLANVLHRPIILLDSLSGMQNPGDYSALFLPGLVDPLDCVGKSGELNKPLCIAWSSSGRNHYIPLVGIKRGHGRLPRLPRVLVPKPWGVSESLVEKYVEFDSEDYCIIGGEKCLPDNYILRLATAMEEVYLNENRVHPSIVADVHHYVYKRSGLVGVLPKEVLATTQKAVDESRLYRCLLCDGVCEHNLVPEWFFNGGALYDLAVQNHGRLRDDKLYSFPVQGVTCTYDSKRDELIPDLKKSVMEKCSHCTGNMRLVSRDGKTQYRNGDRTKSPSQSNRCNCGHKHYWDGKEYDNLPQVITVVLDWMNEKIEEKVPWFQFETDSSLNSNVYEVANGLLQKHFPGVFGIERLAQKVVDQILEKTKKPEEPKMSTSVEEEPAARSNSPSKIIIMGYKTLHKEELTKSNTERNLRQKIETNASRHQRRASADKPNVKSQPAVITSKMLTKQSASVPPGTSPKRVPSLEEKSVGSATASPVKIPATKMIRVSTCEGQQLQLSLESITTVKRLKQELEDRLGIPMAQQKILYGFPPREFTPSGDGCSLPFQHGDKLSVEVLPDPETRQSDKSISVANSDSGGFEGLNQRLRDMKNANASVLDAALTSLALSARFGGKSMWTHVQNMPNLFLPGGLFYQQVERDVGLVDGKHYHLPCLPDKSFTYNGDADRLELCIEPHGHFPIDADLSERVQTNSASNEQDDLSVISVGVASAKGLQQASTSRLGGNSGVVVSKSREMLSAHTPFQGAGHSLTGKMESVDWVLPPASTEPIRIRTGPGVSVLSAPNQNESTKTLHSLLKSLESFNNRVL</sequence>
<reference evidence="5" key="1">
    <citation type="submission" date="2011-05" db="EMBL/GenBank/DDBJ databases">
        <authorList>
            <person name="Richards S.R."/>
            <person name="Qu J."/>
            <person name="Jiang H."/>
            <person name="Jhangiani S.N."/>
            <person name="Agravi P."/>
            <person name="Goodspeed R."/>
            <person name="Gross S."/>
            <person name="Mandapat C."/>
            <person name="Jackson L."/>
            <person name="Mathew T."/>
            <person name="Pu L."/>
            <person name="Thornton R."/>
            <person name="Saada N."/>
            <person name="Wilczek-Boney K.B."/>
            <person name="Lee S."/>
            <person name="Kovar C."/>
            <person name="Wu Y."/>
            <person name="Scherer S.E."/>
            <person name="Worley K.C."/>
            <person name="Muzny D.M."/>
            <person name="Gibbs R."/>
        </authorList>
    </citation>
    <scope>NUCLEOTIDE SEQUENCE</scope>
    <source>
        <strain evidence="5">Brora</strain>
    </source>
</reference>
<dbReference type="PROSITE" id="PS50802">
    <property type="entry name" value="OTU"/>
    <property type="match status" value="1"/>
</dbReference>
<dbReference type="eggNOG" id="KOG4345">
    <property type="taxonomic scope" value="Eukaryota"/>
</dbReference>
<dbReference type="EMBL" id="JH431825">
    <property type="status" value="NOT_ANNOTATED_CDS"/>
    <property type="molecule type" value="Genomic_DNA"/>
</dbReference>
<protein>
    <submittedName>
        <fullName evidence="4">Uncharacterized protein</fullName>
    </submittedName>
</protein>
<feature type="compositionally biased region" description="Polar residues" evidence="1">
    <location>
        <begin position="688"/>
        <end position="706"/>
    </location>
</feature>
<evidence type="ECO:0000313" key="5">
    <source>
        <dbReference type="Proteomes" id="UP000014500"/>
    </source>
</evidence>
<dbReference type="GO" id="GO:0004843">
    <property type="term" value="F:cysteine-type deubiquitinase activity"/>
    <property type="evidence" value="ECO:0007669"/>
    <property type="project" value="InterPro"/>
</dbReference>
<evidence type="ECO:0000259" key="3">
    <source>
        <dbReference type="PROSITE" id="PS50802"/>
    </source>
</evidence>
<feature type="region of interest" description="Disordered" evidence="1">
    <location>
        <begin position="617"/>
        <end position="641"/>
    </location>
</feature>
<dbReference type="InterPro" id="IPR003323">
    <property type="entry name" value="OTU_dom"/>
</dbReference>
<proteinExistence type="predicted"/>
<name>T1J3E2_STRMM</name>
<dbReference type="CDD" id="cd22769">
    <property type="entry name" value="OTU_VCIP135"/>
    <property type="match status" value="1"/>
</dbReference>
<dbReference type="STRING" id="126957.T1J3E2"/>
<dbReference type="AlphaFoldDB" id="T1J3E2"/>
<dbReference type="InterPro" id="IPR045827">
    <property type="entry name" value="VCPIP1_N"/>
</dbReference>
<dbReference type="InterPro" id="IPR029071">
    <property type="entry name" value="Ubiquitin-like_domsf"/>
</dbReference>
<keyword evidence="5" id="KW-1185">Reference proteome</keyword>
<dbReference type="FunFam" id="3.90.70.80:FF:000004">
    <property type="entry name" value="deubiquitinating protein VCIP135 isoform X2"/>
    <property type="match status" value="1"/>
</dbReference>
<dbReference type="PhylomeDB" id="T1J3E2"/>
<dbReference type="Gene3D" id="3.10.20.90">
    <property type="entry name" value="Phosphatidylinositol 3-kinase Catalytic Subunit, Chain A, domain 1"/>
    <property type="match status" value="1"/>
</dbReference>
<dbReference type="SUPFAM" id="SSF54236">
    <property type="entry name" value="Ubiquitin-like"/>
    <property type="match status" value="1"/>
</dbReference>
<feature type="domain" description="Ubiquitin-like" evidence="2">
    <location>
        <begin position="738"/>
        <end position="783"/>
    </location>
</feature>
<dbReference type="EnsemblMetazoa" id="SMAR008106-RA">
    <property type="protein sequence ID" value="SMAR008106-PA"/>
    <property type="gene ID" value="SMAR008106"/>
</dbReference>
<dbReference type="GO" id="GO:0035871">
    <property type="term" value="P:protein K11-linked deubiquitination"/>
    <property type="evidence" value="ECO:0007669"/>
    <property type="project" value="TreeGrafter"/>
</dbReference>
<dbReference type="GO" id="GO:0016567">
    <property type="term" value="P:protein ubiquitination"/>
    <property type="evidence" value="ECO:0007669"/>
    <property type="project" value="InterPro"/>
</dbReference>
<dbReference type="OMA" id="KHSTETD"/>
<dbReference type="Proteomes" id="UP000014500">
    <property type="component" value="Unassembled WGS sequence"/>
</dbReference>
<dbReference type="Pfam" id="PF00240">
    <property type="entry name" value="ubiquitin"/>
    <property type="match status" value="1"/>
</dbReference>
<dbReference type="PROSITE" id="PS50053">
    <property type="entry name" value="UBIQUITIN_2"/>
    <property type="match status" value="1"/>
</dbReference>